<dbReference type="GO" id="GO:0016020">
    <property type="term" value="C:membrane"/>
    <property type="evidence" value="ECO:0007669"/>
    <property type="project" value="TreeGrafter"/>
</dbReference>
<evidence type="ECO:0000256" key="1">
    <source>
        <dbReference type="ARBA" id="ARBA00022741"/>
    </source>
</evidence>
<dbReference type="KEGG" id="des:DSOUD_0953"/>
<dbReference type="RefSeq" id="WP_053549917.1">
    <property type="nucleotide sequence ID" value="NZ_CP010802.1"/>
</dbReference>
<dbReference type="InterPro" id="IPR000873">
    <property type="entry name" value="AMP-dep_synth/lig_dom"/>
</dbReference>
<protein>
    <submittedName>
        <fullName evidence="4">Long-chain acyl-CoA synthetase (AMP-forming)</fullName>
    </submittedName>
</protein>
<dbReference type="SUPFAM" id="SSF56801">
    <property type="entry name" value="Acetyl-CoA synthetase-like"/>
    <property type="match status" value="1"/>
</dbReference>
<dbReference type="Pfam" id="PF00501">
    <property type="entry name" value="AMP-binding"/>
    <property type="match status" value="1"/>
</dbReference>
<dbReference type="Gene3D" id="3.40.50.12780">
    <property type="entry name" value="N-terminal domain of ligase-like"/>
    <property type="match status" value="1"/>
</dbReference>
<dbReference type="PANTHER" id="PTHR43272">
    <property type="entry name" value="LONG-CHAIN-FATTY-ACID--COA LIGASE"/>
    <property type="match status" value="1"/>
</dbReference>
<name>A0A0M3QF77_9BACT</name>
<dbReference type="PANTHER" id="PTHR43272:SF33">
    <property type="entry name" value="AMP-BINDING DOMAIN-CONTAINING PROTEIN-RELATED"/>
    <property type="match status" value="1"/>
</dbReference>
<dbReference type="EMBL" id="CP010802">
    <property type="protein sequence ID" value="ALC15739.1"/>
    <property type="molecule type" value="Genomic_DNA"/>
</dbReference>
<dbReference type="InterPro" id="IPR020845">
    <property type="entry name" value="AMP-binding_CS"/>
</dbReference>
<evidence type="ECO:0000256" key="2">
    <source>
        <dbReference type="ARBA" id="ARBA00022840"/>
    </source>
</evidence>
<keyword evidence="1" id="KW-0547">Nucleotide-binding</keyword>
<gene>
    <name evidence="4" type="ORF">DSOUD_0953</name>
</gene>
<dbReference type="InterPro" id="IPR042099">
    <property type="entry name" value="ANL_N_sf"/>
</dbReference>
<dbReference type="OrthoDB" id="9799237at2"/>
<reference evidence="4 5" key="1">
    <citation type="submission" date="2015-07" db="EMBL/GenBank/DDBJ databases">
        <title>Isolation and Genomic Characterization of a Novel Halophilic Metal-Reducing Deltaproteobacterium from the Deep Subsurface.</title>
        <authorList>
            <person name="Badalamenti J.P."/>
            <person name="Summers Z.M."/>
            <person name="Gralnick J.A."/>
            <person name="Bond D.R."/>
        </authorList>
    </citation>
    <scope>NUCLEOTIDE SEQUENCE [LARGE SCALE GENOMIC DNA]</scope>
    <source>
        <strain evidence="4 5">WTL</strain>
    </source>
</reference>
<evidence type="ECO:0000313" key="4">
    <source>
        <dbReference type="EMBL" id="ALC15739.1"/>
    </source>
</evidence>
<dbReference type="Proteomes" id="UP000057158">
    <property type="component" value="Chromosome"/>
</dbReference>
<dbReference type="PROSITE" id="PS00455">
    <property type="entry name" value="AMP_BINDING"/>
    <property type="match status" value="1"/>
</dbReference>
<dbReference type="STRING" id="1603606.DSOUD_0953"/>
<organism evidence="4 5">
    <name type="scientific">Desulfuromonas soudanensis</name>
    <dbReference type="NCBI Taxonomy" id="1603606"/>
    <lineage>
        <taxon>Bacteria</taxon>
        <taxon>Pseudomonadati</taxon>
        <taxon>Thermodesulfobacteriota</taxon>
        <taxon>Desulfuromonadia</taxon>
        <taxon>Desulfuromonadales</taxon>
        <taxon>Desulfuromonadaceae</taxon>
        <taxon>Desulfuromonas</taxon>
    </lineage>
</organism>
<proteinExistence type="predicted"/>
<dbReference type="AlphaFoldDB" id="A0A0M3QF77"/>
<accession>A0A0M3QF77</accession>
<dbReference type="GO" id="GO:0004467">
    <property type="term" value="F:long-chain fatty acid-CoA ligase activity"/>
    <property type="evidence" value="ECO:0007669"/>
    <property type="project" value="TreeGrafter"/>
</dbReference>
<evidence type="ECO:0000313" key="5">
    <source>
        <dbReference type="Proteomes" id="UP000057158"/>
    </source>
</evidence>
<evidence type="ECO:0000259" key="3">
    <source>
        <dbReference type="Pfam" id="PF00501"/>
    </source>
</evidence>
<keyword evidence="5" id="KW-1185">Reference proteome</keyword>
<feature type="domain" description="AMP-dependent synthetase/ligase" evidence="3">
    <location>
        <begin position="11"/>
        <end position="419"/>
    </location>
</feature>
<sequence length="612" mass="67536">MSDTLARMVFNQARRFGGRTALRRKEGGSYRDIPWADVESSIRAYALALLAGEVAPGDRVAIMAPNAPEWLYADMAAMACGALSVPVYHTEGIDTLLHILRDSESRLLFLYSPLLATELAEHLDALPDLEKVVLLIGEHSHPSIFTLKEFLQEGRGENEAELEERLAAGDPEKPASIVYTSGTTGLPKGVVLSHRNFLSNIEACLQLFDIGPNDQCLSFLPLSHVFERMAGYYLMLHQGTVIAYAENFDSVPHNLAEIGPTVVISVPRLYEKMYARIMERVLAGSMVKKQLFFGALKACRSLVRTELSGDSPSLSQRLLAKISRAGVFSKLKTPLGGKLRFFVSGGAPLGAEIAEFFLAAGIPIYEGYGLTETSPVIAANTPEALRLGTVGRPIPGTEVRIADDGEILVKGPGVFAGYWKRPEETAEAFVDGWFKTGDIGEIDADGFLAITDRKKDLIVTAGGENVAPQNIENLLKTDKYIANSMVYGDKKPFLTALLVPNFDNLEKYARYKKIDFLNHCDLVSHPRVLDLVRRRVDALQQNRPSFGRVKRFTLLSRDFSGEEGEVTPTLKVKRKVVAKHFHKVLDDMYLPQDHAIHDSGFCVIERAPTTED</sequence>
<dbReference type="CDD" id="cd05907">
    <property type="entry name" value="VL_LC_FACS_like"/>
    <property type="match status" value="1"/>
</dbReference>
<dbReference type="PATRIC" id="fig|1603606.3.peg.1045"/>
<dbReference type="Pfam" id="PF23562">
    <property type="entry name" value="AMP-binding_C_3"/>
    <property type="match status" value="1"/>
</dbReference>
<dbReference type="GO" id="GO:0005524">
    <property type="term" value="F:ATP binding"/>
    <property type="evidence" value="ECO:0007669"/>
    <property type="project" value="UniProtKB-KW"/>
</dbReference>
<keyword evidence="2" id="KW-0067">ATP-binding</keyword>